<dbReference type="InterPro" id="IPR036259">
    <property type="entry name" value="MFS_trans_sf"/>
</dbReference>
<dbReference type="PROSITE" id="PS00216">
    <property type="entry name" value="SUGAR_TRANSPORT_1"/>
    <property type="match status" value="1"/>
</dbReference>
<feature type="transmembrane region" description="Helical" evidence="9">
    <location>
        <begin position="187"/>
        <end position="209"/>
    </location>
</feature>
<evidence type="ECO:0000259" key="10">
    <source>
        <dbReference type="PROSITE" id="PS50850"/>
    </source>
</evidence>
<sequence length="453" mass="47615">MAMNQSSAVAQSPTSTQALDVQAFINERPISSLQWSTVVLCFLIVFIDGYDTAAAGFIAPALSKQWGVAASMLKPMMSAALIGLAVGAIGVGPIADRFGRRRVLIGSLLLFGLFSLASMFAYDVTSMSLLRFLTGIGLGAAMPNAITLTSEYCPARHRSKLTMAMFCGFTLGSASGGFVAARLIGPFGWQSVLLVGGVVPLLLAPLLMWKLPESLQYLVARRGGEGVRPLLRRIDPAAKSIDSAVMTLPEIVKVKSDSAVAVLFSPGYPIGTLSLWATYFSGLLTIYLITSWLPTLVANAGLPIEQASVIGGMFMFGGALGCLLMGWVMDRFEPHRSIALAYAISAVLLIVLARHSGDLQGMKSLVFAAGLFINAGQSALLALAAGFYPTQGRATGVAWMNGIGRFGGIFGAYFGGSLLAMGWDFRAIISALAVPAFVAAGAILVKTLQRPAI</sequence>
<gene>
    <name evidence="11" type="ORF">AZ78_2030</name>
</gene>
<evidence type="ECO:0000313" key="11">
    <source>
        <dbReference type="EMBL" id="KWS04481.1"/>
    </source>
</evidence>
<evidence type="ECO:0000256" key="8">
    <source>
        <dbReference type="ARBA" id="ARBA00023136"/>
    </source>
</evidence>
<dbReference type="PROSITE" id="PS00217">
    <property type="entry name" value="SUGAR_TRANSPORT_2"/>
    <property type="match status" value="1"/>
</dbReference>
<comment type="subcellular location">
    <subcellularLocation>
        <location evidence="1">Cell inner membrane</location>
        <topology evidence="1">Multi-pass membrane protein</topology>
    </subcellularLocation>
</comment>
<dbReference type="NCBIfam" id="TIGR00895">
    <property type="entry name" value="2A0115"/>
    <property type="match status" value="1"/>
</dbReference>
<organism evidence="11 12">
    <name type="scientific">Lysobacter capsici AZ78</name>
    <dbReference type="NCBI Taxonomy" id="1444315"/>
    <lineage>
        <taxon>Bacteria</taxon>
        <taxon>Pseudomonadati</taxon>
        <taxon>Pseudomonadota</taxon>
        <taxon>Gammaproteobacteria</taxon>
        <taxon>Lysobacterales</taxon>
        <taxon>Lysobacteraceae</taxon>
        <taxon>Lysobacter</taxon>
    </lineage>
</organism>
<name>A0A108U8F9_9GAMM</name>
<feature type="transmembrane region" description="Helical" evidence="9">
    <location>
        <begin position="103"/>
        <end position="122"/>
    </location>
</feature>
<dbReference type="AlphaFoldDB" id="A0A108U8F9"/>
<dbReference type="CDD" id="cd17365">
    <property type="entry name" value="MFS_PcaK_like"/>
    <property type="match status" value="1"/>
</dbReference>
<evidence type="ECO:0000256" key="6">
    <source>
        <dbReference type="ARBA" id="ARBA00022692"/>
    </source>
</evidence>
<reference evidence="11 12" key="1">
    <citation type="journal article" date="2014" name="Genome Announc.">
        <title>Draft Genome Sequence of Lysobacter capsici AZ78, a Bacterium Antagonistic to Plant-Pathogenic Oomycetes.</title>
        <authorList>
            <person name="Puopolo G."/>
            <person name="Sonego P."/>
            <person name="Engelen K."/>
            <person name="Pertot I."/>
        </authorList>
    </citation>
    <scope>NUCLEOTIDE SEQUENCE [LARGE SCALE GENOMIC DNA]</scope>
    <source>
        <strain evidence="11 12">AZ78</strain>
    </source>
</reference>
<feature type="transmembrane region" description="Helical" evidence="9">
    <location>
        <begin position="427"/>
        <end position="445"/>
    </location>
</feature>
<keyword evidence="6 9" id="KW-0812">Transmembrane</keyword>
<dbReference type="InterPro" id="IPR011701">
    <property type="entry name" value="MFS"/>
</dbReference>
<feature type="transmembrane region" description="Helical" evidence="9">
    <location>
        <begin position="68"/>
        <end position="91"/>
    </location>
</feature>
<feature type="transmembrane region" description="Helical" evidence="9">
    <location>
        <begin position="38"/>
        <end position="62"/>
    </location>
</feature>
<evidence type="ECO:0000313" key="12">
    <source>
        <dbReference type="Proteomes" id="UP000023435"/>
    </source>
</evidence>
<evidence type="ECO:0000256" key="9">
    <source>
        <dbReference type="SAM" id="Phobius"/>
    </source>
</evidence>
<keyword evidence="3" id="KW-0813">Transport</keyword>
<feature type="transmembrane region" description="Helical" evidence="9">
    <location>
        <begin position="307"/>
        <end position="329"/>
    </location>
</feature>
<dbReference type="PANTHER" id="PTHR23508">
    <property type="entry name" value="CARBOXYLIC ACID TRANSPORTER PROTEIN HOMOLOG"/>
    <property type="match status" value="1"/>
</dbReference>
<dbReference type="InterPro" id="IPR004746">
    <property type="entry name" value="MFS_AAHS"/>
</dbReference>
<dbReference type="InterPro" id="IPR005829">
    <property type="entry name" value="Sugar_transporter_CS"/>
</dbReference>
<feature type="transmembrane region" description="Helical" evidence="9">
    <location>
        <begin position="128"/>
        <end position="149"/>
    </location>
</feature>
<evidence type="ECO:0000256" key="1">
    <source>
        <dbReference type="ARBA" id="ARBA00004429"/>
    </source>
</evidence>
<proteinExistence type="inferred from homology"/>
<evidence type="ECO:0000256" key="7">
    <source>
        <dbReference type="ARBA" id="ARBA00022989"/>
    </source>
</evidence>
<dbReference type="GO" id="GO:0046943">
    <property type="term" value="F:carboxylic acid transmembrane transporter activity"/>
    <property type="evidence" value="ECO:0007669"/>
    <property type="project" value="TreeGrafter"/>
</dbReference>
<evidence type="ECO:0000256" key="3">
    <source>
        <dbReference type="ARBA" id="ARBA00022448"/>
    </source>
</evidence>
<feature type="transmembrane region" description="Helical" evidence="9">
    <location>
        <begin position="336"/>
        <end position="353"/>
    </location>
</feature>
<dbReference type="Proteomes" id="UP000023435">
    <property type="component" value="Unassembled WGS sequence"/>
</dbReference>
<keyword evidence="8 9" id="KW-0472">Membrane</keyword>
<keyword evidence="4" id="KW-1003">Cell membrane</keyword>
<feature type="transmembrane region" description="Helical" evidence="9">
    <location>
        <begin position="402"/>
        <end position="421"/>
    </location>
</feature>
<dbReference type="Gene3D" id="1.20.1250.20">
    <property type="entry name" value="MFS general substrate transporter like domains"/>
    <property type="match status" value="1"/>
</dbReference>
<feature type="transmembrane region" description="Helical" evidence="9">
    <location>
        <begin position="161"/>
        <end position="181"/>
    </location>
</feature>
<keyword evidence="5" id="KW-0997">Cell inner membrane</keyword>
<comment type="similarity">
    <text evidence="2">Belongs to the major facilitator superfamily. Aromatic acid:H(+) symporter (AAHS) (TC 2.A.1.15) family.</text>
</comment>
<dbReference type="EMBL" id="JAJA02000001">
    <property type="protein sequence ID" value="KWS04481.1"/>
    <property type="molecule type" value="Genomic_DNA"/>
</dbReference>
<feature type="transmembrane region" description="Helical" evidence="9">
    <location>
        <begin position="273"/>
        <end position="295"/>
    </location>
</feature>
<dbReference type="PROSITE" id="PS50850">
    <property type="entry name" value="MFS"/>
    <property type="match status" value="1"/>
</dbReference>
<dbReference type="InterPro" id="IPR020846">
    <property type="entry name" value="MFS_dom"/>
</dbReference>
<keyword evidence="12" id="KW-1185">Reference proteome</keyword>
<evidence type="ECO:0000256" key="4">
    <source>
        <dbReference type="ARBA" id="ARBA00022475"/>
    </source>
</evidence>
<accession>A0A108U8F9</accession>
<keyword evidence="7 9" id="KW-1133">Transmembrane helix</keyword>
<protein>
    <submittedName>
        <fullName evidence="11">4-hydroxybenzoate transporter</fullName>
    </submittedName>
</protein>
<dbReference type="GO" id="GO:0005886">
    <property type="term" value="C:plasma membrane"/>
    <property type="evidence" value="ECO:0007669"/>
    <property type="project" value="UniProtKB-SubCell"/>
</dbReference>
<evidence type="ECO:0000256" key="2">
    <source>
        <dbReference type="ARBA" id="ARBA00006508"/>
    </source>
</evidence>
<dbReference type="PANTHER" id="PTHR23508:SF10">
    <property type="entry name" value="CARBOXYLIC ACID TRANSPORTER PROTEIN HOMOLOG"/>
    <property type="match status" value="1"/>
</dbReference>
<evidence type="ECO:0000256" key="5">
    <source>
        <dbReference type="ARBA" id="ARBA00022519"/>
    </source>
</evidence>
<feature type="domain" description="Major facilitator superfamily (MFS) profile" evidence="10">
    <location>
        <begin position="37"/>
        <end position="453"/>
    </location>
</feature>
<feature type="transmembrane region" description="Helical" evidence="9">
    <location>
        <begin position="365"/>
        <end position="390"/>
    </location>
</feature>
<comment type="caution">
    <text evidence="11">The sequence shown here is derived from an EMBL/GenBank/DDBJ whole genome shotgun (WGS) entry which is preliminary data.</text>
</comment>
<dbReference type="SUPFAM" id="SSF103473">
    <property type="entry name" value="MFS general substrate transporter"/>
    <property type="match status" value="1"/>
</dbReference>
<dbReference type="Pfam" id="PF07690">
    <property type="entry name" value="MFS_1"/>
    <property type="match status" value="1"/>
</dbReference>